<sequence>MTPCTSPALDGVTYALGDEGPWTGGRPWTVDTGWTRVGLGLDSGLLFAGSANGLRLSTPTRANAGGPDLGDWSVTAPAVGRDTLFVGGDRLWALDPTEGGGDAGPPVRFERSFHGRVGPGPCSTTGRCTSSRRRAGTTHLLALS</sequence>
<organism evidence="2 3">
    <name type="scientific">Halobaculum litoreum</name>
    <dbReference type="NCBI Taxonomy" id="3031998"/>
    <lineage>
        <taxon>Archaea</taxon>
        <taxon>Methanobacteriati</taxon>
        <taxon>Methanobacteriota</taxon>
        <taxon>Stenosarchaea group</taxon>
        <taxon>Halobacteria</taxon>
        <taxon>Halobacteriales</taxon>
        <taxon>Haloferacaceae</taxon>
        <taxon>Halobaculum</taxon>
    </lineage>
</organism>
<protein>
    <recommendedName>
        <fullName evidence="4">PQQ-like domain-containing protein</fullName>
    </recommendedName>
</protein>
<name>A0ABD5XUE1_9EURY</name>
<reference evidence="2 3" key="1">
    <citation type="journal article" date="2019" name="Int. J. Syst. Evol. Microbiol.">
        <title>The Global Catalogue of Microorganisms (GCM) 10K type strain sequencing project: providing services to taxonomists for standard genome sequencing and annotation.</title>
        <authorList>
            <consortium name="The Broad Institute Genomics Platform"/>
            <consortium name="The Broad Institute Genome Sequencing Center for Infectious Disease"/>
            <person name="Wu L."/>
            <person name="Ma J."/>
        </authorList>
    </citation>
    <scope>NUCLEOTIDE SEQUENCE [LARGE SCALE GENOMIC DNA]</scope>
    <source>
        <strain evidence="2 3">DT92</strain>
    </source>
</reference>
<keyword evidence="3" id="KW-1185">Reference proteome</keyword>
<evidence type="ECO:0000313" key="2">
    <source>
        <dbReference type="EMBL" id="MFC7138226.1"/>
    </source>
</evidence>
<evidence type="ECO:0000256" key="1">
    <source>
        <dbReference type="SAM" id="MobiDB-lite"/>
    </source>
</evidence>
<dbReference type="Proteomes" id="UP001596368">
    <property type="component" value="Unassembled WGS sequence"/>
</dbReference>
<dbReference type="AlphaFoldDB" id="A0ABD5XUE1"/>
<proteinExistence type="predicted"/>
<dbReference type="EMBL" id="JBHSZG010000009">
    <property type="protein sequence ID" value="MFC7138226.1"/>
    <property type="molecule type" value="Genomic_DNA"/>
</dbReference>
<comment type="caution">
    <text evidence="2">The sequence shown here is derived from an EMBL/GenBank/DDBJ whole genome shotgun (WGS) entry which is preliminary data.</text>
</comment>
<evidence type="ECO:0000313" key="3">
    <source>
        <dbReference type="Proteomes" id="UP001596368"/>
    </source>
</evidence>
<evidence type="ECO:0008006" key="4">
    <source>
        <dbReference type="Google" id="ProtNLM"/>
    </source>
</evidence>
<feature type="region of interest" description="Disordered" evidence="1">
    <location>
        <begin position="111"/>
        <end position="136"/>
    </location>
</feature>
<gene>
    <name evidence="2" type="ORF">ACFQRB_20635</name>
</gene>
<accession>A0ABD5XUE1</accession>